<dbReference type="SMART" id="SM00387">
    <property type="entry name" value="HATPase_c"/>
    <property type="match status" value="1"/>
</dbReference>
<accession>A0ABR7NBN4</accession>
<comment type="caution">
    <text evidence="7">The sequence shown here is derived from an EMBL/GenBank/DDBJ whole genome shotgun (WGS) entry which is preliminary data.</text>
</comment>
<dbReference type="PANTHER" id="PTHR43547:SF2">
    <property type="entry name" value="HYBRID SIGNAL TRANSDUCTION HISTIDINE KINASE C"/>
    <property type="match status" value="1"/>
</dbReference>
<dbReference type="PRINTS" id="PR00344">
    <property type="entry name" value="BCTRLSENSOR"/>
</dbReference>
<keyword evidence="5" id="KW-0902">Two-component regulatory system</keyword>
<evidence type="ECO:0000256" key="3">
    <source>
        <dbReference type="ARBA" id="ARBA00022553"/>
    </source>
</evidence>
<proteinExistence type="predicted"/>
<feature type="domain" description="Histidine kinase" evidence="6">
    <location>
        <begin position="13"/>
        <end position="233"/>
    </location>
</feature>
<keyword evidence="3" id="KW-0597">Phosphoprotein</keyword>
<dbReference type="PANTHER" id="PTHR43547">
    <property type="entry name" value="TWO-COMPONENT HISTIDINE KINASE"/>
    <property type="match status" value="1"/>
</dbReference>
<gene>
    <name evidence="7" type="ORF">H8716_09095</name>
</gene>
<evidence type="ECO:0000313" key="8">
    <source>
        <dbReference type="Proteomes" id="UP000657421"/>
    </source>
</evidence>
<evidence type="ECO:0000313" key="7">
    <source>
        <dbReference type="EMBL" id="MBC8573237.1"/>
    </source>
</evidence>
<dbReference type="InterPro" id="IPR036890">
    <property type="entry name" value="HATPase_C_sf"/>
</dbReference>
<dbReference type="Pfam" id="PF02518">
    <property type="entry name" value="HATPase_c"/>
    <property type="match status" value="1"/>
</dbReference>
<name>A0ABR7NBN4_9FIRM</name>
<dbReference type="SUPFAM" id="SSF47384">
    <property type="entry name" value="Homodimeric domain of signal transducing histidine kinase"/>
    <property type="match status" value="1"/>
</dbReference>
<keyword evidence="4" id="KW-0418">Kinase</keyword>
<keyword evidence="4" id="KW-0808">Transferase</keyword>
<dbReference type="InterPro" id="IPR003594">
    <property type="entry name" value="HATPase_dom"/>
</dbReference>
<sequence>MNTAEKYEVLLSTISHEIRNPVTLINSYLQLISAAHPEVGKFEYWDTVGEEMQHLKVLLTELSHFNNSMRIHPISLDMNTWLPAYTLHARALLHTLFHTGDASVPFYVTLAPDLPVIPADPDKLQQVLDNLIRNAAEAIAEGSITSNTPLVSGQITLSAKADESVLLLSVADNGCGITPEQLPHLFEPFISYKRTGSGLGLSIAERILRAHHGTISVQSDDSGTRFLICLPVL</sequence>
<evidence type="ECO:0000256" key="5">
    <source>
        <dbReference type="ARBA" id="ARBA00023012"/>
    </source>
</evidence>
<dbReference type="SUPFAM" id="SSF55874">
    <property type="entry name" value="ATPase domain of HSP90 chaperone/DNA topoisomerase II/histidine kinase"/>
    <property type="match status" value="1"/>
</dbReference>
<dbReference type="EC" id="2.7.13.3" evidence="2"/>
<reference evidence="7 8" key="1">
    <citation type="submission" date="2020-08" db="EMBL/GenBank/DDBJ databases">
        <title>Genome public.</title>
        <authorList>
            <person name="Liu C."/>
            <person name="Sun Q."/>
        </authorList>
    </citation>
    <scope>NUCLEOTIDE SEQUENCE [LARGE SCALE GENOMIC DNA]</scope>
    <source>
        <strain evidence="7 8">NSJ-46</strain>
    </source>
</reference>
<protein>
    <recommendedName>
        <fullName evidence="2">histidine kinase</fullName>
        <ecNumber evidence="2">2.7.13.3</ecNumber>
    </recommendedName>
</protein>
<dbReference type="Proteomes" id="UP000657421">
    <property type="component" value="Unassembled WGS sequence"/>
</dbReference>
<evidence type="ECO:0000259" key="6">
    <source>
        <dbReference type="PROSITE" id="PS50109"/>
    </source>
</evidence>
<dbReference type="InterPro" id="IPR036097">
    <property type="entry name" value="HisK_dim/P_sf"/>
</dbReference>
<dbReference type="Pfam" id="PF00512">
    <property type="entry name" value="HisKA"/>
    <property type="match status" value="1"/>
</dbReference>
<evidence type="ECO:0000256" key="2">
    <source>
        <dbReference type="ARBA" id="ARBA00012438"/>
    </source>
</evidence>
<dbReference type="Gene3D" id="3.30.565.10">
    <property type="entry name" value="Histidine kinase-like ATPase, C-terminal domain"/>
    <property type="match status" value="1"/>
</dbReference>
<dbReference type="EMBL" id="JACRSZ010000008">
    <property type="protein sequence ID" value="MBC8573237.1"/>
    <property type="molecule type" value="Genomic_DNA"/>
</dbReference>
<dbReference type="InterPro" id="IPR005467">
    <property type="entry name" value="His_kinase_dom"/>
</dbReference>
<dbReference type="RefSeq" id="WP_249308318.1">
    <property type="nucleotide sequence ID" value="NZ_JACRSZ010000008.1"/>
</dbReference>
<dbReference type="InterPro" id="IPR004358">
    <property type="entry name" value="Sig_transdc_His_kin-like_C"/>
</dbReference>
<comment type="catalytic activity">
    <reaction evidence="1">
        <text>ATP + protein L-histidine = ADP + protein N-phospho-L-histidine.</text>
        <dbReference type="EC" id="2.7.13.3"/>
    </reaction>
</comment>
<evidence type="ECO:0000256" key="1">
    <source>
        <dbReference type="ARBA" id="ARBA00000085"/>
    </source>
</evidence>
<dbReference type="SMART" id="SM00388">
    <property type="entry name" value="HisKA"/>
    <property type="match status" value="1"/>
</dbReference>
<evidence type="ECO:0000256" key="4">
    <source>
        <dbReference type="ARBA" id="ARBA00022777"/>
    </source>
</evidence>
<organism evidence="7 8">
    <name type="scientific">Jingyaoa shaoxingensis</name>
    <dbReference type="NCBI Taxonomy" id="2763671"/>
    <lineage>
        <taxon>Bacteria</taxon>
        <taxon>Bacillati</taxon>
        <taxon>Bacillota</taxon>
        <taxon>Clostridia</taxon>
        <taxon>Lachnospirales</taxon>
        <taxon>Lachnospiraceae</taxon>
        <taxon>Jingyaoa</taxon>
    </lineage>
</organism>
<keyword evidence="8" id="KW-1185">Reference proteome</keyword>
<dbReference type="CDD" id="cd00082">
    <property type="entry name" value="HisKA"/>
    <property type="match status" value="1"/>
</dbReference>
<dbReference type="Gene3D" id="1.10.287.130">
    <property type="match status" value="1"/>
</dbReference>
<dbReference type="PROSITE" id="PS50109">
    <property type="entry name" value="HIS_KIN"/>
    <property type="match status" value="1"/>
</dbReference>
<dbReference type="InterPro" id="IPR003661">
    <property type="entry name" value="HisK_dim/P_dom"/>
</dbReference>